<comment type="caution">
    <text evidence="5">The sequence shown here is derived from an EMBL/GenBank/DDBJ whole genome shotgun (WGS) entry which is preliminary data.</text>
</comment>
<dbReference type="Proteomes" id="UP000479710">
    <property type="component" value="Unassembled WGS sequence"/>
</dbReference>
<dbReference type="SMART" id="SM00717">
    <property type="entry name" value="SANT"/>
    <property type="match status" value="1"/>
</dbReference>
<dbReference type="OrthoDB" id="664249at2759"/>
<reference evidence="5 6" key="1">
    <citation type="submission" date="2019-11" db="EMBL/GenBank/DDBJ databases">
        <title>Whole genome sequence of Oryza granulata.</title>
        <authorList>
            <person name="Li W."/>
        </authorList>
    </citation>
    <scope>NUCLEOTIDE SEQUENCE [LARGE SCALE GENOMIC DNA]</scope>
    <source>
        <strain evidence="6">cv. Menghai</strain>
        <tissue evidence="5">Leaf</tissue>
    </source>
</reference>
<keyword evidence="6" id="KW-1185">Reference proteome</keyword>
<evidence type="ECO:0000259" key="4">
    <source>
        <dbReference type="PROSITE" id="PS51294"/>
    </source>
</evidence>
<dbReference type="EMBL" id="SPHZ02000008">
    <property type="protein sequence ID" value="KAF0901909.1"/>
    <property type="molecule type" value="Genomic_DNA"/>
</dbReference>
<dbReference type="PANTHER" id="PTHR46993">
    <property type="entry name" value="MYB TRANSCRIPTION FACTOR"/>
    <property type="match status" value="1"/>
</dbReference>
<dbReference type="FunFam" id="1.10.10.60:FF:000500">
    <property type="entry name" value="Telomeric repeat-binding factor a"/>
    <property type="match status" value="1"/>
</dbReference>
<dbReference type="InterPro" id="IPR017930">
    <property type="entry name" value="Myb_dom"/>
</dbReference>
<dbReference type="GO" id="GO:0003677">
    <property type="term" value="F:DNA binding"/>
    <property type="evidence" value="ECO:0007669"/>
    <property type="project" value="UniProtKB-KW"/>
</dbReference>
<sequence>MPRLTPEDASLVLDHVVGDPSVPAAAANAVLAALPFPSDPTPRLLRAFLLRRLAADPVSASSLDSLQLLASLPSPATPAAAAHLAVAAYLTVSAPDFDAAAGALFARPGGRARRAVEGGDSALVSDEAASVADQFEAAVGNSFSQAVLRGLWGDRASAEERVRELVAAEWAAIGQSRLEEAAERIVGDGAVESWSAADEVTRATYCVLAGEQRTHEIQCKLGEPIPKGNQILTPEVHKVMDALKSSCANLHSVVEDPLPAAKAAADEVLATRMAKAVDLNAGEVSNQPAACGIAGPSAPADNRDVPRKGTAPSLMDWNPTARTFQWEDLPDPEGSQSPIHRPHLPSPRRTTISPLQPADNKAKRRKARKWCTLEEETLRKGVEQYGNGNWKDILTNNPDVFIGRKAMDLKDKWRNMMRY</sequence>
<evidence type="ECO:0000256" key="2">
    <source>
        <dbReference type="SAM" id="MobiDB-lite"/>
    </source>
</evidence>
<feature type="region of interest" description="Disordered" evidence="2">
    <location>
        <begin position="328"/>
        <end position="367"/>
    </location>
</feature>
<gene>
    <name evidence="5" type="ORF">E2562_011750</name>
</gene>
<dbReference type="AlphaFoldDB" id="A0A6G1CP69"/>
<name>A0A6G1CP69_9ORYZ</name>
<dbReference type="SUPFAM" id="SSF46689">
    <property type="entry name" value="Homeodomain-like"/>
    <property type="match status" value="1"/>
</dbReference>
<dbReference type="CDD" id="cd11660">
    <property type="entry name" value="SANT_TRF"/>
    <property type="match status" value="1"/>
</dbReference>
<keyword evidence="1" id="KW-0238">DNA-binding</keyword>
<dbReference type="PROSITE" id="PS51294">
    <property type="entry name" value="HTH_MYB"/>
    <property type="match status" value="1"/>
</dbReference>
<accession>A0A6G1CP69</accession>
<dbReference type="InterPro" id="IPR001005">
    <property type="entry name" value="SANT/Myb"/>
</dbReference>
<protein>
    <submittedName>
        <fullName evidence="5">Uncharacterized protein</fullName>
    </submittedName>
</protein>
<dbReference type="PANTHER" id="PTHR46993:SF6">
    <property type="entry name" value="MYB TRANSCRIPTION FACTOR"/>
    <property type="match status" value="1"/>
</dbReference>
<evidence type="ECO:0000313" key="6">
    <source>
        <dbReference type="Proteomes" id="UP000479710"/>
    </source>
</evidence>
<dbReference type="Gene3D" id="1.10.10.60">
    <property type="entry name" value="Homeodomain-like"/>
    <property type="match status" value="1"/>
</dbReference>
<feature type="domain" description="Myb-like" evidence="3">
    <location>
        <begin position="362"/>
        <end position="417"/>
    </location>
</feature>
<organism evidence="5 6">
    <name type="scientific">Oryza meyeriana var. granulata</name>
    <dbReference type="NCBI Taxonomy" id="110450"/>
    <lineage>
        <taxon>Eukaryota</taxon>
        <taxon>Viridiplantae</taxon>
        <taxon>Streptophyta</taxon>
        <taxon>Embryophyta</taxon>
        <taxon>Tracheophyta</taxon>
        <taxon>Spermatophyta</taxon>
        <taxon>Magnoliopsida</taxon>
        <taxon>Liliopsida</taxon>
        <taxon>Poales</taxon>
        <taxon>Poaceae</taxon>
        <taxon>BOP clade</taxon>
        <taxon>Oryzoideae</taxon>
        <taxon>Oryzeae</taxon>
        <taxon>Oryzinae</taxon>
        <taxon>Oryza</taxon>
        <taxon>Oryza meyeriana</taxon>
    </lineage>
</organism>
<proteinExistence type="predicted"/>
<dbReference type="Pfam" id="PF00249">
    <property type="entry name" value="Myb_DNA-binding"/>
    <property type="match status" value="1"/>
</dbReference>
<dbReference type="InterPro" id="IPR009057">
    <property type="entry name" value="Homeodomain-like_sf"/>
</dbReference>
<feature type="domain" description="HTH myb-type" evidence="4">
    <location>
        <begin position="362"/>
        <end position="419"/>
    </location>
</feature>
<evidence type="ECO:0000256" key="1">
    <source>
        <dbReference type="ARBA" id="ARBA00023125"/>
    </source>
</evidence>
<evidence type="ECO:0000313" key="5">
    <source>
        <dbReference type="EMBL" id="KAF0901909.1"/>
    </source>
</evidence>
<dbReference type="PROSITE" id="PS50090">
    <property type="entry name" value="MYB_LIKE"/>
    <property type="match status" value="1"/>
</dbReference>
<evidence type="ECO:0000259" key="3">
    <source>
        <dbReference type="PROSITE" id="PS50090"/>
    </source>
</evidence>